<sequence length="789" mass="80866">MPMQGIADDDTTAAAADAAPLRSHAVCESAAASTALLGSSPMAARLRSAVAAAASDPARRPVLLLGEPGLGKAGLAAHIHHEADAARELPLIQIDCSNRTPAATEQLIFGDGSAEGLLARLSAAGGGTLLLNQIQAVPEGPLLRRLKRLLQPAGLPAGVRLIMTGERAPAELAAAATVIKVPPLRARPGDVKQLAGHFLQQHANRTGGGQHPGLQAAALRRLMSHSWPFNIKELQSACARVAIEADSARLAEAAALGLSLPAAAELAGIAGTPAAAAKATAAAAAGPATTTAHSACGCAKAASGACSGPGASGKGACGGTACKCSSSSASIAEAGSTGLATALTGPALVPEELEEAGPIGDELLAFLQQDREHSLGLNFVWSWWWPGMFLMFPLLGRWWCSVCPFMLVGEAAQKARSSVQGLPPLLKWPKQAESAGPWAMLALFATILVWEDGWHLPQTAALTGWLLVLISSGAALFSCVFPRRFWCRYVCPIGGMNGLFAKLSAVELRSQAAVCSGECSTYACLKASTCTGSADKPGCPMNEHSNRLKDNQLCALCTTCVSHCPHENVELRLRPPGIDLWTTHQPSNAEACLLFLVMGAVYLHHLPDLLGSSPAALALLDDHWAYCGLAALVLAAPGAALAAAHAAVTALGSGGSVLRSLLSSSDAEAGGLVGAARRTPLLSMCYSYVPLVWAATLAYWSEGLLTEAGLVLQVTASTAGLPADNLPGLAAHPAVVPFVQGSLLMLGTACSLALLLALGSRNKRTATQLPAHAAVMLAGAISLWTVVLL</sequence>
<keyword evidence="4" id="KW-0067">ATP-binding</keyword>
<dbReference type="InterPro" id="IPR027417">
    <property type="entry name" value="P-loop_NTPase"/>
</dbReference>
<organism evidence="9 10">
    <name type="scientific">Chlorella ohadii</name>
    <dbReference type="NCBI Taxonomy" id="2649997"/>
    <lineage>
        <taxon>Eukaryota</taxon>
        <taxon>Viridiplantae</taxon>
        <taxon>Chlorophyta</taxon>
        <taxon>core chlorophytes</taxon>
        <taxon>Trebouxiophyceae</taxon>
        <taxon>Chlorellales</taxon>
        <taxon>Chlorellaceae</taxon>
        <taxon>Chlorella clade</taxon>
        <taxon>Chlorella</taxon>
    </lineage>
</organism>
<accession>A0AAD5E0F9</accession>
<dbReference type="Proteomes" id="UP001205105">
    <property type="component" value="Unassembled WGS sequence"/>
</dbReference>
<dbReference type="PROSITE" id="PS50045">
    <property type="entry name" value="SIGMA54_INTERACT_4"/>
    <property type="match status" value="1"/>
</dbReference>
<dbReference type="Gene3D" id="3.40.50.300">
    <property type="entry name" value="P-loop containing nucleotide triphosphate hydrolases"/>
    <property type="match status" value="1"/>
</dbReference>
<evidence type="ECO:0000259" key="7">
    <source>
        <dbReference type="PROSITE" id="PS50045"/>
    </source>
</evidence>
<evidence type="ECO:0000313" key="9">
    <source>
        <dbReference type="EMBL" id="KAI7846028.1"/>
    </source>
</evidence>
<feature type="transmembrane region" description="Helical" evidence="6">
    <location>
        <begin position="623"/>
        <end position="651"/>
    </location>
</feature>
<keyword evidence="3" id="KW-0547">Nucleotide-binding</keyword>
<keyword evidence="2" id="KW-1003">Cell membrane</keyword>
<dbReference type="Pfam" id="PF00158">
    <property type="entry name" value="Sigma54_activat"/>
    <property type="match status" value="1"/>
</dbReference>
<comment type="subcellular location">
    <subcellularLocation>
        <location evidence="1">Cell membrane</location>
    </subcellularLocation>
</comment>
<gene>
    <name evidence="9" type="ORF">COHA_000565</name>
</gene>
<dbReference type="CDD" id="cd00009">
    <property type="entry name" value="AAA"/>
    <property type="match status" value="1"/>
</dbReference>
<evidence type="ECO:0000256" key="4">
    <source>
        <dbReference type="ARBA" id="ARBA00022840"/>
    </source>
</evidence>
<dbReference type="PANTHER" id="PTHR30224">
    <property type="entry name" value="ELECTRON TRANSPORT PROTEIN"/>
    <property type="match status" value="1"/>
</dbReference>
<protein>
    <submittedName>
        <fullName evidence="9">Uncharacterized protein</fullName>
    </submittedName>
</protein>
<keyword evidence="6" id="KW-1133">Transmembrane helix</keyword>
<dbReference type="InterPro" id="IPR058031">
    <property type="entry name" value="AAA_lid_NorR"/>
</dbReference>
<evidence type="ECO:0000259" key="8">
    <source>
        <dbReference type="PROSITE" id="PS51379"/>
    </source>
</evidence>
<dbReference type="PANTHER" id="PTHR30224:SF4">
    <property type="entry name" value="ELECTRON TRANSPORT PROTEIN YCCM-RELATED"/>
    <property type="match status" value="1"/>
</dbReference>
<dbReference type="GO" id="GO:0005524">
    <property type="term" value="F:ATP binding"/>
    <property type="evidence" value="ECO:0007669"/>
    <property type="project" value="InterPro"/>
</dbReference>
<dbReference type="SUPFAM" id="SSF52540">
    <property type="entry name" value="P-loop containing nucleoside triphosphate hydrolases"/>
    <property type="match status" value="1"/>
</dbReference>
<proteinExistence type="predicted"/>
<evidence type="ECO:0000313" key="10">
    <source>
        <dbReference type="Proteomes" id="UP001205105"/>
    </source>
</evidence>
<keyword evidence="6" id="KW-0812">Transmembrane</keyword>
<comment type="caution">
    <text evidence="9">The sequence shown here is derived from an EMBL/GenBank/DDBJ whole genome shotgun (WGS) entry which is preliminary data.</text>
</comment>
<dbReference type="Gene3D" id="1.10.8.60">
    <property type="match status" value="1"/>
</dbReference>
<dbReference type="AlphaFoldDB" id="A0AAD5E0F9"/>
<feature type="domain" description="4Fe-4S ferredoxin-type" evidence="8">
    <location>
        <begin position="545"/>
        <end position="574"/>
    </location>
</feature>
<evidence type="ECO:0000256" key="1">
    <source>
        <dbReference type="ARBA" id="ARBA00004236"/>
    </source>
</evidence>
<feature type="transmembrane region" description="Helical" evidence="6">
    <location>
        <begin position="462"/>
        <end position="481"/>
    </location>
</feature>
<keyword evidence="5 6" id="KW-0472">Membrane</keyword>
<evidence type="ECO:0000256" key="5">
    <source>
        <dbReference type="ARBA" id="ARBA00023136"/>
    </source>
</evidence>
<dbReference type="PROSITE" id="PS00198">
    <property type="entry name" value="4FE4S_FER_1"/>
    <property type="match status" value="1"/>
</dbReference>
<dbReference type="InterPro" id="IPR002078">
    <property type="entry name" value="Sigma_54_int"/>
</dbReference>
<dbReference type="Pfam" id="PF12801">
    <property type="entry name" value="Fer4_5"/>
    <property type="match status" value="2"/>
</dbReference>
<dbReference type="InterPro" id="IPR052378">
    <property type="entry name" value="NosR_regulator"/>
</dbReference>
<evidence type="ECO:0000256" key="3">
    <source>
        <dbReference type="ARBA" id="ARBA00022741"/>
    </source>
</evidence>
<feature type="transmembrane region" description="Helical" evidence="6">
    <location>
        <begin position="734"/>
        <end position="757"/>
    </location>
</feature>
<dbReference type="GO" id="GO:0006355">
    <property type="term" value="P:regulation of DNA-templated transcription"/>
    <property type="evidence" value="ECO:0007669"/>
    <property type="project" value="InterPro"/>
</dbReference>
<dbReference type="PROSITE" id="PS51379">
    <property type="entry name" value="4FE4S_FER_2"/>
    <property type="match status" value="1"/>
</dbReference>
<dbReference type="EMBL" id="JADXDR010000011">
    <property type="protein sequence ID" value="KAI7846028.1"/>
    <property type="molecule type" value="Genomic_DNA"/>
</dbReference>
<feature type="domain" description="Sigma-54 factor interaction" evidence="7">
    <location>
        <begin position="36"/>
        <end position="243"/>
    </location>
</feature>
<feature type="transmembrane region" description="Helical" evidence="6">
    <location>
        <begin position="769"/>
        <end position="787"/>
    </location>
</feature>
<dbReference type="InterPro" id="IPR017896">
    <property type="entry name" value="4Fe4S_Fe-S-bd"/>
</dbReference>
<dbReference type="InterPro" id="IPR017900">
    <property type="entry name" value="4Fe4S_Fe_S_CS"/>
</dbReference>
<evidence type="ECO:0000256" key="6">
    <source>
        <dbReference type="SAM" id="Phobius"/>
    </source>
</evidence>
<keyword evidence="10" id="KW-1185">Reference proteome</keyword>
<name>A0AAD5E0F9_9CHLO</name>
<dbReference type="Pfam" id="PF25601">
    <property type="entry name" value="AAA_lid_14"/>
    <property type="match status" value="1"/>
</dbReference>
<dbReference type="GO" id="GO:0005886">
    <property type="term" value="C:plasma membrane"/>
    <property type="evidence" value="ECO:0007669"/>
    <property type="project" value="UniProtKB-SubCell"/>
</dbReference>
<reference evidence="9" key="1">
    <citation type="submission" date="2020-11" db="EMBL/GenBank/DDBJ databases">
        <title>Chlorella ohadii genome sequencing and assembly.</title>
        <authorList>
            <person name="Murik O."/>
            <person name="Treves H."/>
            <person name="Kedem I."/>
            <person name="Shotland Y."/>
            <person name="Kaplan A."/>
        </authorList>
    </citation>
    <scope>NUCLEOTIDE SEQUENCE</scope>
    <source>
        <strain evidence="9">1</strain>
    </source>
</reference>
<evidence type="ECO:0000256" key="2">
    <source>
        <dbReference type="ARBA" id="ARBA00022475"/>
    </source>
</evidence>